<dbReference type="Gene3D" id="2.40.128.520">
    <property type="match status" value="1"/>
</dbReference>
<evidence type="ECO:0000259" key="1">
    <source>
        <dbReference type="Pfam" id="PF09917"/>
    </source>
</evidence>
<evidence type="ECO:0000313" key="2">
    <source>
        <dbReference type="EMBL" id="PSC05552.1"/>
    </source>
</evidence>
<dbReference type="Pfam" id="PF09917">
    <property type="entry name" value="DUF2147"/>
    <property type="match status" value="1"/>
</dbReference>
<name>A0A2T1HV57_9HYPH</name>
<proteinExistence type="predicted"/>
<dbReference type="Proteomes" id="UP000239772">
    <property type="component" value="Unassembled WGS sequence"/>
</dbReference>
<dbReference type="PANTHER" id="PTHR36919:SF3">
    <property type="entry name" value="BLL5882 PROTEIN"/>
    <property type="match status" value="1"/>
</dbReference>
<dbReference type="PANTHER" id="PTHR36919">
    <property type="entry name" value="BLR1215 PROTEIN"/>
    <property type="match status" value="1"/>
</dbReference>
<evidence type="ECO:0000313" key="3">
    <source>
        <dbReference type="Proteomes" id="UP000239772"/>
    </source>
</evidence>
<keyword evidence="3" id="KW-1185">Reference proteome</keyword>
<dbReference type="AlphaFoldDB" id="A0A2T1HV57"/>
<comment type="caution">
    <text evidence="2">The sequence shown here is derived from an EMBL/GenBank/DDBJ whole genome shotgun (WGS) entry which is preliminary data.</text>
</comment>
<organism evidence="2 3">
    <name type="scientific">Alsobacter soli</name>
    <dbReference type="NCBI Taxonomy" id="2109933"/>
    <lineage>
        <taxon>Bacteria</taxon>
        <taxon>Pseudomonadati</taxon>
        <taxon>Pseudomonadota</taxon>
        <taxon>Alphaproteobacteria</taxon>
        <taxon>Hyphomicrobiales</taxon>
        <taxon>Alsobacteraceae</taxon>
        <taxon>Alsobacter</taxon>
    </lineage>
</organism>
<feature type="domain" description="DUF2147" evidence="1">
    <location>
        <begin position="65"/>
        <end position="182"/>
    </location>
</feature>
<gene>
    <name evidence="2" type="ORF">SLNSH_08165</name>
</gene>
<dbReference type="EMBL" id="PVZS01000007">
    <property type="protein sequence ID" value="PSC05552.1"/>
    <property type="molecule type" value="Genomic_DNA"/>
</dbReference>
<reference evidence="3" key="1">
    <citation type="submission" date="2018-03" db="EMBL/GenBank/DDBJ databases">
        <authorList>
            <person name="Sun L."/>
            <person name="Liu H."/>
            <person name="Chen W."/>
            <person name="Huang K."/>
            <person name="Liu W."/>
            <person name="Gao X."/>
        </authorList>
    </citation>
    <scope>NUCLEOTIDE SEQUENCE [LARGE SCALE GENOMIC DNA]</scope>
    <source>
        <strain evidence="3">SH9</strain>
    </source>
</reference>
<accession>A0A2T1HV57</accession>
<dbReference type="InterPro" id="IPR019223">
    <property type="entry name" value="DUF2147"/>
</dbReference>
<protein>
    <submittedName>
        <fullName evidence="2">DUF2147 domain-containing protein</fullName>
    </submittedName>
</protein>
<sequence>MLGTRHGGNGRDPGLIGPVLTPNEAAAMVRTPLALPRTAAIAVLAMLAFASVTAAGPKGQDPIVGEWEQVDEDGQVGAFVALRERGGVVEGVIVKVFPEPGEPENPVCSRCQGPLKDAPVVGLTVIRDLKRTPEGYRGGQILDPDTGDTYQLEAKLRPNGQALEVRGFKGVSLFGRTQVWRRRS</sequence>